<keyword evidence="2" id="KW-1185">Reference proteome</keyword>
<dbReference type="AlphaFoldDB" id="A0A3B6VLW7"/>
<reference evidence="1 2" key="1">
    <citation type="journal article" date="2013" name="Genome Announc.">
        <title>Complete Genome Sequence of the Porcine Strain Brachyspira pilosicoli P43/6/78(T.).</title>
        <authorList>
            <person name="Lin C."/>
            <person name="den Bakker H.C."/>
            <person name="Suzuki H."/>
            <person name="Lefebure T."/>
            <person name="Ponnala L."/>
            <person name="Sun Q."/>
            <person name="Stanhope M.J."/>
            <person name="Wiedmann M."/>
            <person name="Duhamel G.E."/>
        </authorList>
    </citation>
    <scope>NUCLEOTIDE SEQUENCE [LARGE SCALE GENOMIC DNA]</scope>
    <source>
        <strain evidence="1 2">P43/6/78</strain>
    </source>
</reference>
<sequence>MKLKIFIISFIFIFSSMLFPAFELGFAGKFGFANSFTDLTGGVFEPRLDLNLQLGYNFPINKSSFRSMSLLFDTGIDARTISLKNDNYKINQLEAGGITTGLALKFIFTPVLNSKIDLVFGLSSGVKFIAIIDDLNIKPNKVPISPYVNLFLEDRIYNINETLAFVYGINIFYEYMIFDKSDINNLFGGYNINQHHSIGAMLSLGIHFGKR</sequence>
<proteinExistence type="predicted"/>
<evidence type="ECO:0008006" key="3">
    <source>
        <dbReference type="Google" id="ProtNLM"/>
    </source>
</evidence>
<dbReference type="KEGG" id="bpip:BPP43_07990"/>
<dbReference type="Proteomes" id="UP000010793">
    <property type="component" value="Chromosome"/>
</dbReference>
<organism evidence="1 2">
    <name type="scientific">Brachyspira pilosicoli P43/6/78</name>
    <dbReference type="NCBI Taxonomy" id="1042417"/>
    <lineage>
        <taxon>Bacteria</taxon>
        <taxon>Pseudomonadati</taxon>
        <taxon>Spirochaetota</taxon>
        <taxon>Spirochaetia</taxon>
        <taxon>Brachyspirales</taxon>
        <taxon>Brachyspiraceae</taxon>
        <taxon>Brachyspira</taxon>
    </lineage>
</organism>
<protein>
    <recommendedName>
        <fullName evidence="3">Serpentine_recp domain containing protein</fullName>
    </recommendedName>
</protein>
<dbReference type="RefSeq" id="WP_015274607.1">
    <property type="nucleotide sequence ID" value="NC_019908.1"/>
</dbReference>
<evidence type="ECO:0000313" key="2">
    <source>
        <dbReference type="Proteomes" id="UP000010793"/>
    </source>
</evidence>
<accession>A0A3B6VLW7</accession>
<dbReference type="EMBL" id="CP002873">
    <property type="protein sequence ID" value="AGA66800.1"/>
    <property type="molecule type" value="Genomic_DNA"/>
</dbReference>
<name>A0A3B6VLW7_BRAPL</name>
<gene>
    <name evidence="1" type="ORF">BPP43_07990</name>
</gene>
<evidence type="ECO:0000313" key="1">
    <source>
        <dbReference type="EMBL" id="AGA66800.1"/>
    </source>
</evidence>